<proteinExistence type="predicted"/>
<name>A0A6N1NL67_9VIRU</name>
<dbReference type="Gene3D" id="1.20.1260.10">
    <property type="match status" value="1"/>
</dbReference>
<dbReference type="InterPro" id="IPR012347">
    <property type="entry name" value="Ferritin-like"/>
</dbReference>
<dbReference type="GeneID" id="80518758"/>
<reference evidence="1" key="2">
    <citation type="journal article" date="2018" name="Nat. Commun.">
        <title>Tailed giant Tupanvirus possesses the most complete translational apparatus of the known virosphere.</title>
        <authorList>
            <person name="Abrahao J."/>
            <person name="Silva L."/>
            <person name="Silva L.S."/>
            <person name="Khalil J.Y.B."/>
            <person name="Rodrigues R."/>
            <person name="Arantes T."/>
            <person name="Assis F."/>
            <person name="Boratto P."/>
            <person name="Andrade M."/>
            <person name="Kroon E.G."/>
            <person name="Ribeiro B."/>
            <person name="Bergier I."/>
            <person name="Seligmann H."/>
            <person name="Ghigo E."/>
            <person name="Colson P."/>
            <person name="Levasseur A."/>
            <person name="Kroemer G."/>
            <person name="Raoult D."/>
            <person name="La Scola B."/>
        </authorList>
    </citation>
    <scope>NUCLEOTIDE SEQUENCE [LARGE SCALE GENOMIC DNA]</scope>
    <source>
        <strain evidence="1">Soda lake</strain>
    </source>
</reference>
<dbReference type="EMBL" id="KY523104">
    <property type="protein sequence ID" value="QKU35334.1"/>
    <property type="molecule type" value="Genomic_DNA"/>
</dbReference>
<sequence length="105" mass="12018">MSESYCTDARDIIFIKSMIDHHKNTVAKSRRISKTSRNPKLQLTAGNLADMLETQISVLNILLSEYDPKIKCVKGSNNEYICAQKPKKISMSKSAKKPYRRRITK</sequence>
<dbReference type="RefSeq" id="YP_010781994.1">
    <property type="nucleotide sequence ID" value="NC_075039.1"/>
</dbReference>
<reference evidence="1" key="1">
    <citation type="submission" date="2017-01" db="EMBL/GenBank/DDBJ databases">
        <authorList>
            <person name="Assis F.L."/>
            <person name="Abrahao J.S."/>
            <person name="Silva L."/>
            <person name="Khalil J.B."/>
            <person name="Rodrigues R."/>
            <person name="Silva L.S."/>
            <person name="Arantes T."/>
            <person name="Boratto P."/>
            <person name="Andrade M."/>
            <person name="Kroon E.G."/>
            <person name="Ribeiro B."/>
            <person name="Bergier I."/>
            <person name="Seligmann H."/>
            <person name="Ghigo E."/>
            <person name="Colson P."/>
            <person name="Levasseur A."/>
            <person name="Raoult D."/>
            <person name="Scola B.L."/>
        </authorList>
    </citation>
    <scope>NUCLEOTIDE SEQUENCE</scope>
    <source>
        <strain evidence="1">Soda lake</strain>
    </source>
</reference>
<evidence type="ECO:0000313" key="1">
    <source>
        <dbReference type="EMBL" id="QKU35334.1"/>
    </source>
</evidence>
<dbReference type="KEGG" id="vg:80518758"/>
<organism evidence="1">
    <name type="scientific">Tupanvirus soda lake</name>
    <dbReference type="NCBI Taxonomy" id="2126985"/>
    <lineage>
        <taxon>Viruses</taxon>
        <taxon>Varidnaviria</taxon>
        <taxon>Bamfordvirae</taxon>
        <taxon>Nucleocytoviricota</taxon>
        <taxon>Megaviricetes</taxon>
        <taxon>Imitervirales</taxon>
        <taxon>Mimiviridae</taxon>
        <taxon>Megamimivirinae</taxon>
        <taxon>Tupanvirus</taxon>
        <taxon>Tupanvirus salinum</taxon>
    </lineage>
</organism>
<accession>A0A6N1NL67</accession>
<protein>
    <submittedName>
        <fullName evidence="1">Uncharacterized protein</fullName>
    </submittedName>
</protein>